<keyword evidence="8" id="KW-1185">Reference proteome</keyword>
<feature type="transmembrane region" description="Helical" evidence="6">
    <location>
        <begin position="133"/>
        <end position="153"/>
    </location>
</feature>
<comment type="caution">
    <text evidence="7">The sequence shown here is derived from an EMBL/GenBank/DDBJ whole genome shotgun (WGS) entry which is preliminary data.</text>
</comment>
<keyword evidence="3 6" id="KW-1133">Transmembrane helix</keyword>
<feature type="compositionally biased region" description="Basic and acidic residues" evidence="5">
    <location>
        <begin position="714"/>
        <end position="723"/>
    </location>
</feature>
<feature type="transmembrane region" description="Helical" evidence="6">
    <location>
        <begin position="238"/>
        <end position="262"/>
    </location>
</feature>
<evidence type="ECO:0000313" key="8">
    <source>
        <dbReference type="Proteomes" id="UP001586593"/>
    </source>
</evidence>
<feature type="region of interest" description="Disordered" evidence="5">
    <location>
        <begin position="561"/>
        <end position="751"/>
    </location>
</feature>
<feature type="compositionally biased region" description="Acidic residues" evidence="5">
    <location>
        <begin position="659"/>
        <end position="672"/>
    </location>
</feature>
<protein>
    <recommendedName>
        <fullName evidence="9">Magnesium transporter NIPA</fullName>
    </recommendedName>
</protein>
<dbReference type="PANTHER" id="PTHR12570:SF92">
    <property type="entry name" value="SPICHTHYIN, ISOFORM B"/>
    <property type="match status" value="1"/>
</dbReference>
<feature type="transmembrane region" description="Helical" evidence="6">
    <location>
        <begin position="299"/>
        <end position="317"/>
    </location>
</feature>
<dbReference type="SUPFAM" id="SSF103481">
    <property type="entry name" value="Multidrug resistance efflux transporter EmrE"/>
    <property type="match status" value="1"/>
</dbReference>
<sequence>MDQASRVLGTAHDIYARAAANSDTNQQRPPVFKAIGISLAVASGAFIGTSFVLKKVGLLKANEKYNEVAGEGYGYLKNAYWWAGMTLMILGEILNFVAYAFTDAILVTPLGALSVVITTVLSAIFLKERLSMVGKVACFLCIVGSVVIVMNAPQESSVATIQQMQHFVISPGFLSYTGVILIGAVITALFVGPRWGKRNMLVYISICSWVGGLSVVATQGLGAAIVTQIGGTAQFNQWFLYVLLVFVIGTLLTEIIFLNKALNLFNAAMVTPTYYVYFTSTTIITSAVLFRGFKGTPTSIVTVVMGFLTICSGVVLLQLSKSAKDVPDTALFAGDLDQIHTIAEQEQPETEPKADAIRGAAALVRRFSTARQKMELEEFRRLHEEKSKEALETVTEDGRPLYEWDGLRRRRTLYSLNQRTRAMTTPSPAPFTPAPPTPHPPLGMSYFPTQEEMEAHSRPVSPGGLSSIVGTIRSRARSVLLPGHHEYQGGNGEGPSRDTAKLQSPMHPVQLTEITVPAQKTDDDAALYGPYGLPSGKSAYEGSGTSLSSGQRRVQFGGEDRKVSYGSNSSGQTVPPTPPPHGARRQFSFQNVFKRHQQHAQLGEASHEDEPVPRRHGRLGIASRGYSSPQVRGATEEERLGLVSGDSQSQSMPALQRYDEDEDDDEEDQEPYTDDKQLRYGRGITNSPPRQMDPEKVAARDRSRDPADIGQQRRLGDDGRQGTRESSPPPPPPETYRRHSPPQGGNGGAFI</sequence>
<evidence type="ECO:0000256" key="3">
    <source>
        <dbReference type="ARBA" id="ARBA00022989"/>
    </source>
</evidence>
<comment type="subcellular location">
    <subcellularLocation>
        <location evidence="1">Membrane</location>
        <topology evidence="1">Multi-pass membrane protein</topology>
    </subcellularLocation>
</comment>
<evidence type="ECO:0000256" key="2">
    <source>
        <dbReference type="ARBA" id="ARBA00022692"/>
    </source>
</evidence>
<feature type="region of interest" description="Disordered" evidence="5">
    <location>
        <begin position="483"/>
        <end position="502"/>
    </location>
</feature>
<keyword evidence="4 6" id="KW-0472">Membrane</keyword>
<proteinExistence type="predicted"/>
<feature type="transmembrane region" description="Helical" evidence="6">
    <location>
        <begin position="200"/>
        <end position="226"/>
    </location>
</feature>
<evidence type="ECO:0000256" key="5">
    <source>
        <dbReference type="SAM" id="MobiDB-lite"/>
    </source>
</evidence>
<dbReference type="Pfam" id="PF05653">
    <property type="entry name" value="Mg_trans_NIPA"/>
    <property type="match status" value="1"/>
</dbReference>
<dbReference type="PANTHER" id="PTHR12570">
    <property type="match status" value="1"/>
</dbReference>
<dbReference type="EMBL" id="JAZHXJ010000133">
    <property type="protein sequence ID" value="KAL1872766.1"/>
    <property type="molecule type" value="Genomic_DNA"/>
</dbReference>
<evidence type="ECO:0000256" key="6">
    <source>
        <dbReference type="SAM" id="Phobius"/>
    </source>
</evidence>
<organism evidence="7 8">
    <name type="scientific">Phialemonium thermophilum</name>
    <dbReference type="NCBI Taxonomy" id="223376"/>
    <lineage>
        <taxon>Eukaryota</taxon>
        <taxon>Fungi</taxon>
        <taxon>Dikarya</taxon>
        <taxon>Ascomycota</taxon>
        <taxon>Pezizomycotina</taxon>
        <taxon>Sordariomycetes</taxon>
        <taxon>Sordariomycetidae</taxon>
        <taxon>Cephalothecales</taxon>
        <taxon>Cephalothecaceae</taxon>
        <taxon>Phialemonium</taxon>
    </lineage>
</organism>
<feature type="transmembrane region" description="Helical" evidence="6">
    <location>
        <begin position="31"/>
        <end position="53"/>
    </location>
</feature>
<evidence type="ECO:0008006" key="9">
    <source>
        <dbReference type="Google" id="ProtNLM"/>
    </source>
</evidence>
<name>A0ABR3X9X7_9PEZI</name>
<gene>
    <name evidence="7" type="ORF">VTK73DRAFT_1372</name>
</gene>
<evidence type="ECO:0000256" key="4">
    <source>
        <dbReference type="ARBA" id="ARBA00023136"/>
    </source>
</evidence>
<evidence type="ECO:0000256" key="1">
    <source>
        <dbReference type="ARBA" id="ARBA00004141"/>
    </source>
</evidence>
<feature type="transmembrane region" description="Helical" evidence="6">
    <location>
        <begin position="79"/>
        <end position="98"/>
    </location>
</feature>
<feature type="transmembrane region" description="Helical" evidence="6">
    <location>
        <begin position="173"/>
        <end position="193"/>
    </location>
</feature>
<dbReference type="InterPro" id="IPR037185">
    <property type="entry name" value="EmrE-like"/>
</dbReference>
<feature type="transmembrane region" description="Helical" evidence="6">
    <location>
        <begin position="104"/>
        <end position="126"/>
    </location>
</feature>
<feature type="transmembrane region" description="Helical" evidence="6">
    <location>
        <begin position="274"/>
        <end position="293"/>
    </location>
</feature>
<keyword evidence="2 6" id="KW-0812">Transmembrane</keyword>
<feature type="compositionally biased region" description="Polar residues" evidence="5">
    <location>
        <begin position="565"/>
        <end position="574"/>
    </location>
</feature>
<accession>A0ABR3X9X7</accession>
<dbReference type="InterPro" id="IPR008521">
    <property type="entry name" value="Mg_trans_NIPA"/>
</dbReference>
<evidence type="ECO:0000313" key="7">
    <source>
        <dbReference type="EMBL" id="KAL1872766.1"/>
    </source>
</evidence>
<reference evidence="7 8" key="1">
    <citation type="journal article" date="2024" name="Commun. Biol.">
        <title>Comparative genomic analysis of thermophilic fungi reveals convergent evolutionary adaptations and gene losses.</title>
        <authorList>
            <person name="Steindorff A.S."/>
            <person name="Aguilar-Pontes M.V."/>
            <person name="Robinson A.J."/>
            <person name="Andreopoulos B."/>
            <person name="LaButti K."/>
            <person name="Kuo A."/>
            <person name="Mondo S."/>
            <person name="Riley R."/>
            <person name="Otillar R."/>
            <person name="Haridas S."/>
            <person name="Lipzen A."/>
            <person name="Grimwood J."/>
            <person name="Schmutz J."/>
            <person name="Clum A."/>
            <person name="Reid I.D."/>
            <person name="Moisan M.C."/>
            <person name="Butler G."/>
            <person name="Nguyen T.T.M."/>
            <person name="Dewar K."/>
            <person name="Conant G."/>
            <person name="Drula E."/>
            <person name="Henrissat B."/>
            <person name="Hansel C."/>
            <person name="Singer S."/>
            <person name="Hutchinson M.I."/>
            <person name="de Vries R.P."/>
            <person name="Natvig D.O."/>
            <person name="Powell A.J."/>
            <person name="Tsang A."/>
            <person name="Grigoriev I.V."/>
        </authorList>
    </citation>
    <scope>NUCLEOTIDE SEQUENCE [LARGE SCALE GENOMIC DNA]</scope>
    <source>
        <strain evidence="7 8">ATCC 24622</strain>
    </source>
</reference>
<feature type="compositionally biased region" description="Basic and acidic residues" evidence="5">
    <location>
        <begin position="692"/>
        <end position="707"/>
    </location>
</feature>
<dbReference type="Proteomes" id="UP001586593">
    <property type="component" value="Unassembled WGS sequence"/>
</dbReference>